<keyword evidence="4" id="KW-0808">Transferase</keyword>
<dbReference type="InterPro" id="IPR050879">
    <property type="entry name" value="Acyltransferase_3"/>
</dbReference>
<feature type="domain" description="Acyltransferase 3" evidence="3">
    <location>
        <begin position="27"/>
        <end position="344"/>
    </location>
</feature>
<protein>
    <submittedName>
        <fullName evidence="4">Acyltransferase</fullName>
    </submittedName>
</protein>
<keyword evidence="2" id="KW-0472">Membrane</keyword>
<feature type="transmembrane region" description="Helical" evidence="2">
    <location>
        <begin position="70"/>
        <end position="91"/>
    </location>
</feature>
<accession>A0ABT0J680</accession>
<proteinExistence type="predicted"/>
<comment type="caution">
    <text evidence="4">The sequence shown here is derived from an EMBL/GenBank/DDBJ whole genome shotgun (WGS) entry which is preliminary data.</text>
</comment>
<name>A0ABT0J680_9MICO</name>
<dbReference type="Pfam" id="PF01757">
    <property type="entry name" value="Acyl_transf_3"/>
    <property type="match status" value="1"/>
</dbReference>
<feature type="transmembrane region" description="Helical" evidence="2">
    <location>
        <begin position="231"/>
        <end position="249"/>
    </location>
</feature>
<feature type="transmembrane region" description="Helical" evidence="2">
    <location>
        <begin position="327"/>
        <end position="348"/>
    </location>
</feature>
<evidence type="ECO:0000313" key="4">
    <source>
        <dbReference type="EMBL" id="MCK9795007.1"/>
    </source>
</evidence>
<organism evidence="4 5">
    <name type="scientific">Isoptericola peretonis</name>
    <dbReference type="NCBI Taxonomy" id="2918523"/>
    <lineage>
        <taxon>Bacteria</taxon>
        <taxon>Bacillati</taxon>
        <taxon>Actinomycetota</taxon>
        <taxon>Actinomycetes</taxon>
        <taxon>Micrococcales</taxon>
        <taxon>Promicromonosporaceae</taxon>
        <taxon>Isoptericola</taxon>
    </lineage>
</organism>
<feature type="transmembrane region" description="Helical" evidence="2">
    <location>
        <begin position="202"/>
        <end position="225"/>
    </location>
</feature>
<evidence type="ECO:0000256" key="1">
    <source>
        <dbReference type="SAM" id="MobiDB-lite"/>
    </source>
</evidence>
<dbReference type="PANTHER" id="PTHR23028:SF53">
    <property type="entry name" value="ACYL_TRANSF_3 DOMAIN-CONTAINING PROTEIN"/>
    <property type="match status" value="1"/>
</dbReference>
<dbReference type="PANTHER" id="PTHR23028">
    <property type="entry name" value="ACETYLTRANSFERASE"/>
    <property type="match status" value="1"/>
</dbReference>
<keyword evidence="5" id="KW-1185">Reference proteome</keyword>
<dbReference type="RefSeq" id="WP_416344860.1">
    <property type="nucleotide sequence ID" value="NZ_JALQCY010000004.1"/>
</dbReference>
<reference evidence="4 5" key="1">
    <citation type="submission" date="2022-02" db="EMBL/GenBank/DDBJ databases">
        <title>The car tank lid bacteriome: a reservoir of bacteria with potential in bioremediation of fuel.</title>
        <authorList>
            <person name="Vidal-Verdu A."/>
            <person name="Gomez-Martinez D."/>
            <person name="Latorre-Perez A."/>
            <person name="Pereto J."/>
            <person name="Porcar M."/>
        </authorList>
    </citation>
    <scope>NUCLEOTIDE SEQUENCE [LARGE SCALE GENOMIC DNA]</scope>
    <source>
        <strain evidence="4 5">4D.3</strain>
    </source>
</reference>
<feature type="transmembrane region" description="Helical" evidence="2">
    <location>
        <begin position="303"/>
        <end position="320"/>
    </location>
</feature>
<keyword evidence="2" id="KW-1133">Transmembrane helix</keyword>
<feature type="transmembrane region" description="Helical" evidence="2">
    <location>
        <begin position="261"/>
        <end position="283"/>
    </location>
</feature>
<feature type="transmembrane region" description="Helical" evidence="2">
    <location>
        <begin position="103"/>
        <end position="124"/>
    </location>
</feature>
<evidence type="ECO:0000256" key="2">
    <source>
        <dbReference type="SAM" id="Phobius"/>
    </source>
</evidence>
<keyword evidence="4" id="KW-0012">Acyltransferase</keyword>
<feature type="region of interest" description="Disordered" evidence="1">
    <location>
        <begin position="1"/>
        <end position="22"/>
    </location>
</feature>
<dbReference type="Proteomes" id="UP001651050">
    <property type="component" value="Unassembled WGS sequence"/>
</dbReference>
<feature type="compositionally biased region" description="Low complexity" evidence="1">
    <location>
        <begin position="1"/>
        <end position="19"/>
    </location>
</feature>
<dbReference type="GO" id="GO:0016746">
    <property type="term" value="F:acyltransferase activity"/>
    <property type="evidence" value="ECO:0007669"/>
    <property type="project" value="UniProtKB-KW"/>
</dbReference>
<keyword evidence="2" id="KW-0812">Transmembrane</keyword>
<feature type="transmembrane region" description="Helical" evidence="2">
    <location>
        <begin position="164"/>
        <end position="190"/>
    </location>
</feature>
<dbReference type="InterPro" id="IPR002656">
    <property type="entry name" value="Acyl_transf_3_dom"/>
</dbReference>
<sequence length="373" mass="40761">MTAQPTTAAPPARGVGPARVHPRPRLRGLDGLRFLAAAVVLGFHYTGIGIPQWGAPPHDVFPALNEVTRYGFLGVQLFFVISGFVIMMTAFGRTISGFAASRVARLFPAYWAAVALTVGLQLVWDGGRNPTLLDSLVNLTMLQEAWDVPNVQGAFWTLWFEMKFYLLIGVFILVGITRRRVIAFAVLWPLVAELARATDSDLLASLLIPSYAPYFAVGMLLFLVYRDGGDLAVWLGVALTTILSMRQAYHYAGTAAEHVGAEVSPAVCAVVVALLVALVWALSAGPLRHVDWRVLSTLGALTYPLYLVHGQFGFAVIDLLHDQAPRWVVLALATALSVAIAAMLHYLVENRLHDRLRDGVRHGLETTLDTTRR</sequence>
<gene>
    <name evidence="4" type="ORF">M1843_14745</name>
</gene>
<feature type="transmembrane region" description="Helical" evidence="2">
    <location>
        <begin position="32"/>
        <end position="50"/>
    </location>
</feature>
<evidence type="ECO:0000259" key="3">
    <source>
        <dbReference type="Pfam" id="PF01757"/>
    </source>
</evidence>
<dbReference type="EMBL" id="JALQCY010000004">
    <property type="protein sequence ID" value="MCK9795007.1"/>
    <property type="molecule type" value="Genomic_DNA"/>
</dbReference>
<evidence type="ECO:0000313" key="5">
    <source>
        <dbReference type="Proteomes" id="UP001651050"/>
    </source>
</evidence>